<reference evidence="3" key="1">
    <citation type="journal article" date="2021" name="PeerJ">
        <title>Extensive microbial diversity within the chicken gut microbiome revealed by metagenomics and culture.</title>
        <authorList>
            <person name="Gilroy R."/>
            <person name="Ravi A."/>
            <person name="Getino M."/>
            <person name="Pursley I."/>
            <person name="Horton D.L."/>
            <person name="Alikhan N.F."/>
            <person name="Baker D."/>
            <person name="Gharbi K."/>
            <person name="Hall N."/>
            <person name="Watson M."/>
            <person name="Adriaenssens E.M."/>
            <person name="Foster-Nyarko E."/>
            <person name="Jarju S."/>
            <person name="Secka A."/>
            <person name="Antonio M."/>
            <person name="Oren A."/>
            <person name="Chaudhuri R.R."/>
            <person name="La Ragione R."/>
            <person name="Hildebrand F."/>
            <person name="Pallen M.J."/>
        </authorList>
    </citation>
    <scope>NUCLEOTIDE SEQUENCE</scope>
    <source>
        <strain evidence="3">ChiHjej13B12-9602</strain>
    </source>
</reference>
<dbReference type="Pfam" id="PF13529">
    <property type="entry name" value="Peptidase_C39_2"/>
    <property type="match status" value="1"/>
</dbReference>
<dbReference type="Proteomes" id="UP000753256">
    <property type="component" value="Unassembled WGS sequence"/>
</dbReference>
<keyword evidence="1" id="KW-0472">Membrane</keyword>
<accession>A0A921ISU3</accession>
<dbReference type="InterPro" id="IPR039564">
    <property type="entry name" value="Peptidase_C39-like"/>
</dbReference>
<feature type="transmembrane region" description="Helical" evidence="1">
    <location>
        <begin position="6"/>
        <end position="25"/>
    </location>
</feature>
<keyword evidence="1" id="KW-1133">Transmembrane helix</keyword>
<sequence length="293" mass="30124">MVLGTIAAVFVAVFGAIGSAIGSLFSSRTRRGGSFSMARGLGGRSVSFAGASRYGSRHSSRGWSNTRSGNSVSISRAAATAACGTLAAWLVSALFFAAPIGADATAEARLLDLAALDAGSLPLSTSASEWQQGTMPYLYQIDPAWSTKPYAGGTVAVNGCGPTCLTMVYIYLTGDTSYNPAQMAAYADEGNYAPTGATEWRFMSEGADGLGITGTGIQVSSSAVTEALQAGHPVICAMGPGDFTTTGHFIVLSGIDGNGRVTVHDPNSSYRSAQTWDLSLVLSQASACWEFTS</sequence>
<comment type="caution">
    <text evidence="3">The sequence shown here is derived from an EMBL/GenBank/DDBJ whole genome shotgun (WGS) entry which is preliminary data.</text>
</comment>
<evidence type="ECO:0000256" key="1">
    <source>
        <dbReference type="SAM" id="Phobius"/>
    </source>
</evidence>
<dbReference type="RefSeq" id="WP_273189351.1">
    <property type="nucleotide sequence ID" value="NZ_DYUZ01000014.1"/>
</dbReference>
<dbReference type="Gene3D" id="3.90.70.10">
    <property type="entry name" value="Cysteine proteinases"/>
    <property type="match status" value="1"/>
</dbReference>
<name>A0A921ISU3_9ACTN</name>
<proteinExistence type="predicted"/>
<evidence type="ECO:0000313" key="4">
    <source>
        <dbReference type="Proteomes" id="UP000753256"/>
    </source>
</evidence>
<feature type="transmembrane region" description="Helical" evidence="1">
    <location>
        <begin position="77"/>
        <end position="98"/>
    </location>
</feature>
<evidence type="ECO:0000259" key="2">
    <source>
        <dbReference type="Pfam" id="PF13529"/>
    </source>
</evidence>
<reference evidence="3" key="2">
    <citation type="submission" date="2021-09" db="EMBL/GenBank/DDBJ databases">
        <authorList>
            <person name="Gilroy R."/>
        </authorList>
    </citation>
    <scope>NUCLEOTIDE SEQUENCE</scope>
    <source>
        <strain evidence="3">ChiHjej13B12-9602</strain>
    </source>
</reference>
<keyword evidence="1" id="KW-0812">Transmembrane</keyword>
<organism evidence="3 4">
    <name type="scientific">Enorma phocaeensis</name>
    <dbReference type="NCBI Taxonomy" id="1871019"/>
    <lineage>
        <taxon>Bacteria</taxon>
        <taxon>Bacillati</taxon>
        <taxon>Actinomycetota</taxon>
        <taxon>Coriobacteriia</taxon>
        <taxon>Coriobacteriales</taxon>
        <taxon>Coriobacteriaceae</taxon>
        <taxon>Enorma</taxon>
    </lineage>
</organism>
<gene>
    <name evidence="3" type="ORF">K8V70_03445</name>
</gene>
<protein>
    <submittedName>
        <fullName evidence="3">C39 family peptidase</fullName>
    </submittedName>
</protein>
<dbReference type="EMBL" id="DYUZ01000014">
    <property type="protein sequence ID" value="HJG36906.1"/>
    <property type="molecule type" value="Genomic_DNA"/>
</dbReference>
<dbReference type="AlphaFoldDB" id="A0A921ISU3"/>
<evidence type="ECO:0000313" key="3">
    <source>
        <dbReference type="EMBL" id="HJG36906.1"/>
    </source>
</evidence>
<feature type="domain" description="Peptidase C39-like" evidence="2">
    <location>
        <begin position="135"/>
        <end position="267"/>
    </location>
</feature>